<proteinExistence type="inferred from homology"/>
<dbReference type="RefSeq" id="WP_142714147.1">
    <property type="nucleotide sequence ID" value="NZ_FXTH01000006.1"/>
</dbReference>
<dbReference type="Proteomes" id="UP000317593">
    <property type="component" value="Unassembled WGS sequence"/>
</dbReference>
<organism evidence="3 4">
    <name type="scientific">Fodinibius sediminis</name>
    <dbReference type="NCBI Taxonomy" id="1214077"/>
    <lineage>
        <taxon>Bacteria</taxon>
        <taxon>Pseudomonadati</taxon>
        <taxon>Balneolota</taxon>
        <taxon>Balneolia</taxon>
        <taxon>Balneolales</taxon>
        <taxon>Balneolaceae</taxon>
        <taxon>Fodinibius</taxon>
    </lineage>
</organism>
<feature type="domain" description="UspA" evidence="2">
    <location>
        <begin position="6"/>
        <end position="144"/>
    </location>
</feature>
<comment type="similarity">
    <text evidence="1">Belongs to the universal stress protein A family.</text>
</comment>
<accession>A0A521CMJ0</accession>
<evidence type="ECO:0000259" key="2">
    <source>
        <dbReference type="Pfam" id="PF00582"/>
    </source>
</evidence>
<dbReference type="AlphaFoldDB" id="A0A521CMJ0"/>
<dbReference type="InterPro" id="IPR006016">
    <property type="entry name" value="UspA"/>
</dbReference>
<dbReference type="PRINTS" id="PR01438">
    <property type="entry name" value="UNVRSLSTRESS"/>
</dbReference>
<gene>
    <name evidence="3" type="ORF">SAMN06265218_106157</name>
</gene>
<sequence length="278" mass="31556">MALKLKNILFPTDFSINAQRALPFAAKIASLTGSTLILFHAIQVDLDFAPNFRQDQKKVTNKASQRFDTLIADLKRDDQYKDIEISRVLESEQPTAGILEISSEYKADLIVMGTKGATGDRNIIFGSVASSTINSSEVPVLAVPPDGGLDDLKHITFTTDYHEGDLNALKQTFDLAELFKSRVEVIYVAKQRSLLTEIKFRGFRDLVKDRSDYKNISFELKYDSDFFAVMADYFKDNPHSLLVMVRHKKAFWEKLVERNRTKEMAFYTKVPLLVLIGD</sequence>
<dbReference type="PANTHER" id="PTHR46268">
    <property type="entry name" value="STRESS RESPONSE PROTEIN NHAX"/>
    <property type="match status" value="1"/>
</dbReference>
<evidence type="ECO:0000313" key="3">
    <source>
        <dbReference type="EMBL" id="SMO59900.1"/>
    </source>
</evidence>
<dbReference type="EMBL" id="FXTH01000006">
    <property type="protein sequence ID" value="SMO59900.1"/>
    <property type="molecule type" value="Genomic_DNA"/>
</dbReference>
<reference evidence="3 4" key="1">
    <citation type="submission" date="2017-05" db="EMBL/GenBank/DDBJ databases">
        <authorList>
            <person name="Varghese N."/>
            <person name="Submissions S."/>
        </authorList>
    </citation>
    <scope>NUCLEOTIDE SEQUENCE [LARGE SCALE GENOMIC DNA]</scope>
    <source>
        <strain evidence="3 4">DSM 21194</strain>
    </source>
</reference>
<dbReference type="OrthoDB" id="1522603at2"/>
<name>A0A521CMJ0_9BACT</name>
<dbReference type="CDD" id="cd00293">
    <property type="entry name" value="USP-like"/>
    <property type="match status" value="1"/>
</dbReference>
<dbReference type="InterPro" id="IPR006015">
    <property type="entry name" value="Universal_stress_UspA"/>
</dbReference>
<dbReference type="Gene3D" id="3.40.50.12370">
    <property type="match status" value="1"/>
</dbReference>
<dbReference type="Pfam" id="PF00582">
    <property type="entry name" value="Usp"/>
    <property type="match status" value="1"/>
</dbReference>
<evidence type="ECO:0000313" key="4">
    <source>
        <dbReference type="Proteomes" id="UP000317593"/>
    </source>
</evidence>
<keyword evidence="4" id="KW-1185">Reference proteome</keyword>
<protein>
    <submittedName>
        <fullName evidence="3">Nucleotide-binding universal stress protein, UspA family</fullName>
    </submittedName>
</protein>
<dbReference type="PANTHER" id="PTHR46268:SF6">
    <property type="entry name" value="UNIVERSAL STRESS PROTEIN UP12"/>
    <property type="match status" value="1"/>
</dbReference>
<dbReference type="SUPFAM" id="SSF52402">
    <property type="entry name" value="Adenine nucleotide alpha hydrolases-like"/>
    <property type="match status" value="2"/>
</dbReference>
<evidence type="ECO:0000256" key="1">
    <source>
        <dbReference type="ARBA" id="ARBA00008791"/>
    </source>
</evidence>